<protein>
    <submittedName>
        <fullName evidence="4">KilAC domain protein</fullName>
    </submittedName>
</protein>
<feature type="domain" description="Antirepressor protein C-terminal" evidence="2">
    <location>
        <begin position="148"/>
        <end position="250"/>
    </location>
</feature>
<dbReference type="PANTHER" id="PTHR36180:SF1">
    <property type="entry name" value="ANTA_ANTB ANTIREPRESSOR DOMAIN-CONTAINING PROTEIN"/>
    <property type="match status" value="1"/>
</dbReference>
<sequence length="262" mass="29825">MQSKDMENLNSLLPISENNGKKAVNARALHAFLGSKRDFSNWIKDRIDKYDFIENQDYVVFNNFGENPKGGRPQIEYALSIGMAKELSMVEGNEKGKQARKYFIACEESRKELSRKEILMIALKAEEEKEQLALENKALQEDNERKHAKIAKLQPKADFADKAFDTSDKVDIGMAAKILKLGFGRNTLFKRLKELGVFFSNRNEPKQRFIDAGYFEMTEKFIERSNHPGFVVTKVLVTQKGLAYINHLLGGDPGDGKITRIV</sequence>
<dbReference type="GO" id="GO:0003677">
    <property type="term" value="F:DNA binding"/>
    <property type="evidence" value="ECO:0007669"/>
    <property type="project" value="InterPro"/>
</dbReference>
<dbReference type="PANTHER" id="PTHR36180">
    <property type="entry name" value="DNA-BINDING PROTEIN-RELATED-RELATED"/>
    <property type="match status" value="1"/>
</dbReference>
<reference evidence="4" key="1">
    <citation type="journal article" date="2021" name="Proc. Natl. Acad. Sci. U.S.A.">
        <title>A Catalog of Tens of Thousands of Viruses from Human Metagenomes Reveals Hidden Associations with Chronic Diseases.</title>
        <authorList>
            <person name="Tisza M.J."/>
            <person name="Buck C.B."/>
        </authorList>
    </citation>
    <scope>NUCLEOTIDE SEQUENCE</scope>
    <source>
        <strain evidence="4">CtIi96</strain>
    </source>
</reference>
<dbReference type="InterPro" id="IPR013557">
    <property type="entry name" value="AntA/B_antirep"/>
</dbReference>
<dbReference type="Pfam" id="PF03374">
    <property type="entry name" value="ANT"/>
    <property type="match status" value="1"/>
</dbReference>
<dbReference type="EMBL" id="BK014795">
    <property type="protein sequence ID" value="DAD76036.1"/>
    <property type="molecule type" value="Genomic_DNA"/>
</dbReference>
<keyword evidence="1" id="KW-0175">Coiled coil</keyword>
<name>A0A8S5M1C4_9CAUD</name>
<evidence type="ECO:0000313" key="4">
    <source>
        <dbReference type="EMBL" id="DAD76036.1"/>
    </source>
</evidence>
<feature type="domain" description="AntA/AntB antirepressor" evidence="3">
    <location>
        <begin position="24"/>
        <end position="91"/>
    </location>
</feature>
<evidence type="ECO:0000259" key="2">
    <source>
        <dbReference type="Pfam" id="PF03374"/>
    </source>
</evidence>
<organism evidence="4">
    <name type="scientific">Podoviridae sp. ctIi96</name>
    <dbReference type="NCBI Taxonomy" id="2826550"/>
    <lineage>
        <taxon>Viruses</taxon>
        <taxon>Duplodnaviria</taxon>
        <taxon>Heunggongvirae</taxon>
        <taxon>Uroviricota</taxon>
        <taxon>Caudoviricetes</taxon>
    </lineage>
</organism>
<evidence type="ECO:0000259" key="3">
    <source>
        <dbReference type="Pfam" id="PF08346"/>
    </source>
</evidence>
<accession>A0A8S5M1C4</accession>
<proteinExistence type="predicted"/>
<dbReference type="Pfam" id="PF08346">
    <property type="entry name" value="AntA"/>
    <property type="match status" value="1"/>
</dbReference>
<feature type="coiled-coil region" evidence="1">
    <location>
        <begin position="106"/>
        <end position="149"/>
    </location>
</feature>
<dbReference type="InterPro" id="IPR005039">
    <property type="entry name" value="Ant_C"/>
</dbReference>
<evidence type="ECO:0000256" key="1">
    <source>
        <dbReference type="SAM" id="Coils"/>
    </source>
</evidence>